<dbReference type="GeneID" id="69849200"/>
<sequence>MNALIGFAALIAVGLVGWAIAEFKYKALTFTRSEKDIEEEKELEEQKRAEGFKEMNIRDIMRKNSTNGYNAVG</sequence>
<dbReference type="RefSeq" id="WP_006848670.1">
    <property type="nucleotide sequence ID" value="NZ_JAHRGJ010000015.1"/>
</dbReference>
<protein>
    <submittedName>
        <fullName evidence="1">Uncharacterized protein</fullName>
    </submittedName>
</protein>
<dbReference type="EMBL" id="VUNF01000018">
    <property type="protein sequence ID" value="MST77969.1"/>
    <property type="molecule type" value="Genomic_DNA"/>
</dbReference>
<accession>A0A6I2U2I3</accession>
<evidence type="ECO:0000313" key="1">
    <source>
        <dbReference type="EMBL" id="MST77969.1"/>
    </source>
</evidence>
<dbReference type="Proteomes" id="UP000450161">
    <property type="component" value="Unassembled WGS sequence"/>
</dbReference>
<proteinExistence type="predicted"/>
<gene>
    <name evidence="1" type="ORF">FYJ72_09815</name>
</gene>
<reference evidence="1 2" key="1">
    <citation type="submission" date="2019-08" db="EMBL/GenBank/DDBJ databases">
        <title>In-depth cultivation of the pig gut microbiome towards novel bacterial diversity and tailored functional studies.</title>
        <authorList>
            <person name="Wylensek D."/>
            <person name="Hitch T.C.A."/>
            <person name="Clavel T."/>
        </authorList>
    </citation>
    <scope>NUCLEOTIDE SEQUENCE [LARGE SCALE GENOMIC DNA]</scope>
    <source>
        <strain evidence="1 2">LKV-178-WT-2C</strain>
    </source>
</reference>
<comment type="caution">
    <text evidence="1">The sequence shown here is derived from an EMBL/GenBank/DDBJ whole genome shotgun (WGS) entry which is preliminary data.</text>
</comment>
<evidence type="ECO:0000313" key="2">
    <source>
        <dbReference type="Proteomes" id="UP000450161"/>
    </source>
</evidence>
<name>A0A6I2U2I3_9BACT</name>
<dbReference type="AlphaFoldDB" id="A0A6I2U2I3"/>
<organism evidence="1 2">
    <name type="scientific">Segatella copri</name>
    <dbReference type="NCBI Taxonomy" id="165179"/>
    <lineage>
        <taxon>Bacteria</taxon>
        <taxon>Pseudomonadati</taxon>
        <taxon>Bacteroidota</taxon>
        <taxon>Bacteroidia</taxon>
        <taxon>Bacteroidales</taxon>
        <taxon>Prevotellaceae</taxon>
        <taxon>Segatella</taxon>
    </lineage>
</organism>